<dbReference type="AlphaFoldDB" id="A0A699IEJ3"/>
<proteinExistence type="predicted"/>
<evidence type="ECO:0000313" key="1">
    <source>
        <dbReference type="EMBL" id="GEZ46893.1"/>
    </source>
</evidence>
<accession>A0A699IEJ3</accession>
<gene>
    <name evidence="1" type="ORF">Tci_518866</name>
</gene>
<name>A0A699IEJ3_TANCI</name>
<protein>
    <submittedName>
        <fullName evidence="1">Glycerate dehydrogenase</fullName>
    </submittedName>
</protein>
<reference evidence="1" key="1">
    <citation type="journal article" date="2019" name="Sci. Rep.">
        <title>Draft genome of Tanacetum cinerariifolium, the natural source of mosquito coil.</title>
        <authorList>
            <person name="Yamashiro T."/>
            <person name="Shiraishi A."/>
            <person name="Satake H."/>
            <person name="Nakayama K."/>
        </authorList>
    </citation>
    <scope>NUCLEOTIDE SEQUENCE</scope>
</reference>
<sequence length="67" mass="7256">MLDLDPKKIEGIIWDEGGKSEAESTVGVLIEMPTEFAASFSLAASRGIVEADGFMRAGLYDGWLLHL</sequence>
<comment type="caution">
    <text evidence="1">The sequence shown here is derived from an EMBL/GenBank/DDBJ whole genome shotgun (WGS) entry which is preliminary data.</text>
</comment>
<dbReference type="EMBL" id="BKCJ010282637">
    <property type="protein sequence ID" value="GEZ46893.1"/>
    <property type="molecule type" value="Genomic_DNA"/>
</dbReference>
<organism evidence="1">
    <name type="scientific">Tanacetum cinerariifolium</name>
    <name type="common">Dalmatian daisy</name>
    <name type="synonym">Chrysanthemum cinerariifolium</name>
    <dbReference type="NCBI Taxonomy" id="118510"/>
    <lineage>
        <taxon>Eukaryota</taxon>
        <taxon>Viridiplantae</taxon>
        <taxon>Streptophyta</taxon>
        <taxon>Embryophyta</taxon>
        <taxon>Tracheophyta</taxon>
        <taxon>Spermatophyta</taxon>
        <taxon>Magnoliopsida</taxon>
        <taxon>eudicotyledons</taxon>
        <taxon>Gunneridae</taxon>
        <taxon>Pentapetalae</taxon>
        <taxon>asterids</taxon>
        <taxon>campanulids</taxon>
        <taxon>Asterales</taxon>
        <taxon>Asteraceae</taxon>
        <taxon>Asteroideae</taxon>
        <taxon>Anthemideae</taxon>
        <taxon>Anthemidinae</taxon>
        <taxon>Tanacetum</taxon>
    </lineage>
</organism>